<evidence type="ECO:0000313" key="10">
    <source>
        <dbReference type="Proteomes" id="UP000019102"/>
    </source>
</evidence>
<evidence type="ECO:0000256" key="4">
    <source>
        <dbReference type="ARBA" id="ARBA00022692"/>
    </source>
</evidence>
<proteinExistence type="inferred from homology"/>
<feature type="transmembrane region" description="Helical" evidence="7">
    <location>
        <begin position="183"/>
        <end position="204"/>
    </location>
</feature>
<comment type="caution">
    <text evidence="9">The sequence shown here is derived from an EMBL/GenBank/DDBJ whole genome shotgun (WGS) entry which is preliminary data.</text>
</comment>
<evidence type="ECO:0000256" key="1">
    <source>
        <dbReference type="ARBA" id="ARBA00004651"/>
    </source>
</evidence>
<evidence type="ECO:0000313" key="9">
    <source>
        <dbReference type="EMBL" id="GAE95277.1"/>
    </source>
</evidence>
<dbReference type="SUPFAM" id="SSF82866">
    <property type="entry name" value="Multidrug efflux transporter AcrB transmembrane domain"/>
    <property type="match status" value="1"/>
</dbReference>
<keyword evidence="6 7" id="KW-0472">Membrane</keyword>
<dbReference type="InterPro" id="IPR050545">
    <property type="entry name" value="Mycobact_MmpL"/>
</dbReference>
<gene>
    <name evidence="9" type="ORF">JCM21714_4496</name>
</gene>
<dbReference type="GO" id="GO:0005886">
    <property type="term" value="C:plasma membrane"/>
    <property type="evidence" value="ECO:0007669"/>
    <property type="project" value="UniProtKB-SubCell"/>
</dbReference>
<comment type="similarity">
    <text evidence="2">Belongs to the resistance-nodulation-cell division (RND) (TC 2.A.6) family. MmpL subfamily.</text>
</comment>
<evidence type="ECO:0000256" key="3">
    <source>
        <dbReference type="ARBA" id="ARBA00022475"/>
    </source>
</evidence>
<evidence type="ECO:0000256" key="2">
    <source>
        <dbReference type="ARBA" id="ARBA00010157"/>
    </source>
</evidence>
<dbReference type="Proteomes" id="UP000019102">
    <property type="component" value="Unassembled WGS sequence"/>
</dbReference>
<feature type="transmembrane region" description="Helical" evidence="7">
    <location>
        <begin position="126"/>
        <end position="143"/>
    </location>
</feature>
<dbReference type="Gene3D" id="1.20.1640.10">
    <property type="entry name" value="Multidrug efflux transporter AcrB transmembrane domain"/>
    <property type="match status" value="1"/>
</dbReference>
<dbReference type="EMBL" id="BAVS01000047">
    <property type="protein sequence ID" value="GAE95277.1"/>
    <property type="molecule type" value="Genomic_DNA"/>
</dbReference>
<evidence type="ECO:0000256" key="6">
    <source>
        <dbReference type="ARBA" id="ARBA00023136"/>
    </source>
</evidence>
<dbReference type="PANTHER" id="PTHR33406">
    <property type="entry name" value="MEMBRANE PROTEIN MJ1562-RELATED"/>
    <property type="match status" value="1"/>
</dbReference>
<dbReference type="InterPro" id="IPR004869">
    <property type="entry name" value="MMPL_dom"/>
</dbReference>
<keyword evidence="10" id="KW-1185">Reference proteome</keyword>
<organism evidence="9 10">
    <name type="scientific">Gracilibacillus boraciitolerans JCM 21714</name>
    <dbReference type="NCBI Taxonomy" id="1298598"/>
    <lineage>
        <taxon>Bacteria</taxon>
        <taxon>Bacillati</taxon>
        <taxon>Bacillota</taxon>
        <taxon>Bacilli</taxon>
        <taxon>Bacillales</taxon>
        <taxon>Bacillaceae</taxon>
        <taxon>Gracilibacillus</taxon>
    </lineage>
</organism>
<name>W4VPY7_9BACI</name>
<accession>W4VPY7</accession>
<dbReference type="eggNOG" id="COG2409">
    <property type="taxonomic scope" value="Bacteria"/>
</dbReference>
<dbReference type="PANTHER" id="PTHR33406:SF6">
    <property type="entry name" value="MEMBRANE PROTEIN YDGH-RELATED"/>
    <property type="match status" value="1"/>
</dbReference>
<feature type="transmembrane region" description="Helical" evidence="7">
    <location>
        <begin position="150"/>
        <end position="171"/>
    </location>
</feature>
<keyword evidence="3" id="KW-1003">Cell membrane</keyword>
<keyword evidence="5 7" id="KW-1133">Transmembrane helix</keyword>
<feature type="domain" description="Membrane transport protein MMPL" evidence="8">
    <location>
        <begin position="47"/>
        <end position="207"/>
    </location>
</feature>
<evidence type="ECO:0000256" key="5">
    <source>
        <dbReference type="ARBA" id="ARBA00022989"/>
    </source>
</evidence>
<dbReference type="STRING" id="1298598.JCM21714_4496"/>
<dbReference type="Pfam" id="PF03176">
    <property type="entry name" value="MMPL"/>
    <property type="match status" value="1"/>
</dbReference>
<comment type="subcellular location">
    <subcellularLocation>
        <location evidence="1">Cell membrane</location>
        <topology evidence="1">Multi-pass membrane protein</topology>
    </subcellularLocation>
</comment>
<sequence>MPSREGYDLIAEHYPPGEIAPPIQVIVDTEGNDMLLKENLTALPIVESVSDPQTGEQNPDMQQYEVTLSINPYSEEAVEKIPKLQSAVESTLKEAGIADAEEHYLIGGETANLYDTEEVTSSDQNIVIPVVLIIIAAMLIFYLRSIVAMGYLLLTVGLSYLSALGLGWLIIHYGLGADSMQGLIPLYAFVFLVALGGDYNIFMISSIWRNRKQMPP</sequence>
<evidence type="ECO:0000259" key="8">
    <source>
        <dbReference type="Pfam" id="PF03176"/>
    </source>
</evidence>
<reference evidence="9 10" key="1">
    <citation type="journal article" date="2014" name="Genome Announc.">
        <title>Draft Genome Sequence of the Boron-Tolerant and Moderately Halotolerant Bacterium Gracilibacillus boraciitolerans JCM 21714T.</title>
        <authorList>
            <person name="Ahmed I."/>
            <person name="Oshima K."/>
            <person name="Suda W."/>
            <person name="Kitamura K."/>
            <person name="Iida T."/>
            <person name="Ohmori Y."/>
            <person name="Fujiwara T."/>
            <person name="Hattori M."/>
            <person name="Ohkuma M."/>
        </authorList>
    </citation>
    <scope>NUCLEOTIDE SEQUENCE [LARGE SCALE GENOMIC DNA]</scope>
    <source>
        <strain evidence="9 10">JCM 21714</strain>
    </source>
</reference>
<dbReference type="AlphaFoldDB" id="W4VPY7"/>
<keyword evidence="4 7" id="KW-0812">Transmembrane</keyword>
<protein>
    <submittedName>
        <fullName evidence="9">Membrane protein</fullName>
    </submittedName>
</protein>
<evidence type="ECO:0000256" key="7">
    <source>
        <dbReference type="SAM" id="Phobius"/>
    </source>
</evidence>